<comment type="caution">
    <text evidence="12">The sequence shown here is derived from an EMBL/GenBank/DDBJ whole genome shotgun (WGS) entry which is preliminary data.</text>
</comment>
<evidence type="ECO:0000256" key="10">
    <source>
        <dbReference type="ARBA" id="ARBA00047346"/>
    </source>
</evidence>
<proteinExistence type="inferred from homology"/>
<evidence type="ECO:0000256" key="8">
    <source>
        <dbReference type="ARBA" id="ARBA00022989"/>
    </source>
</evidence>
<evidence type="ECO:0000256" key="4">
    <source>
        <dbReference type="ARBA" id="ARBA00022676"/>
    </source>
</evidence>
<dbReference type="AlphaFoldDB" id="A0A5N5QV30"/>
<keyword evidence="8 11" id="KW-1133">Transmembrane helix</keyword>
<name>A0A5N5QV30_9AGAM</name>
<comment type="catalytic activity">
    <reaction evidence="10">
        <text>an alpha-D-Glc-(1-&gt;3)-alpha-D-Man-(1-&gt;2)-alpha-D-Man-(1-&gt;2)-alpha-D-Man-(1-&gt;3)-[alpha-D-Man-(1-&gt;2)-alpha-D-Man-(1-&gt;3)-[alpha-D-Man-(1-&gt;2)-alpha-D-Man-(1-&gt;6)]-alpha-D-Man-(1-&gt;6)]-beta-D-Man-(1-&gt;4)-beta-D-GlcNAc-(1-&gt;4)-alpha-D-GlcNAc-diphospho-di-trans,poly-cis-dolichol + a di-trans,poly-cis-dolichyl beta-D-glucosyl phosphate = an alpha-D-Glc-(1-&gt;3)-alpha-D-Glc-(1-&gt;3)-alpha-D-Man-(1-&gt;2)-alpha-D-Man-(1-&gt;2)-alpha-D-Man-(1-&gt;3)-[alpha-D-Man-(1-&gt;2)-alpha-D-Man-(1-&gt;3)-[alpha-D-Man-(1-&gt;2)-alpha-D-Man-(1-&gt;6)]-alpha-D-Man-(1-&gt;6)]-beta-D-Man-(1-&gt;4)-beta-D-GlcNAc-(1-&gt;4)-alpha-D-GlcNAc-diphospho-di-trans,poly-cis-dolichol + a di-trans,poly-cis-dolichyl phosphate + H(+)</text>
        <dbReference type="Rhea" id="RHEA:31307"/>
        <dbReference type="Rhea" id="RHEA-COMP:19498"/>
        <dbReference type="Rhea" id="RHEA-COMP:19502"/>
        <dbReference type="Rhea" id="RHEA-COMP:19521"/>
        <dbReference type="Rhea" id="RHEA-COMP:19522"/>
        <dbReference type="ChEBI" id="CHEBI:15378"/>
        <dbReference type="ChEBI" id="CHEBI:57525"/>
        <dbReference type="ChEBI" id="CHEBI:57683"/>
        <dbReference type="ChEBI" id="CHEBI:132521"/>
        <dbReference type="ChEBI" id="CHEBI:132522"/>
        <dbReference type="EC" id="2.4.1.265"/>
    </reaction>
    <physiologicalReaction direction="left-to-right" evidence="10">
        <dbReference type="Rhea" id="RHEA:31308"/>
    </physiologicalReaction>
</comment>
<dbReference type="GO" id="GO:0042283">
    <property type="term" value="F:dolichyl pyrophosphate Glc1Man9GlcNAc2 alpha-1,3-glucosyltransferase activity"/>
    <property type="evidence" value="ECO:0007669"/>
    <property type="project" value="UniProtKB-EC"/>
</dbReference>
<dbReference type="InterPro" id="IPR004856">
    <property type="entry name" value="Glyco_trans_ALG6/ALG8"/>
</dbReference>
<comment type="similarity">
    <text evidence="3 11">Belongs to the ALG6/ALG8 glucosyltransferase family.</text>
</comment>
<evidence type="ECO:0000256" key="7">
    <source>
        <dbReference type="ARBA" id="ARBA00022824"/>
    </source>
</evidence>
<evidence type="ECO:0000313" key="12">
    <source>
        <dbReference type="EMBL" id="KAB5595431.1"/>
    </source>
</evidence>
<dbReference type="EC" id="2.4.1.-" evidence="11"/>
<keyword evidence="7 11" id="KW-0256">Endoplasmic reticulum</keyword>
<feature type="transmembrane region" description="Helical" evidence="11">
    <location>
        <begin position="164"/>
        <end position="180"/>
    </location>
</feature>
<evidence type="ECO:0000256" key="11">
    <source>
        <dbReference type="RuleBase" id="RU363110"/>
    </source>
</evidence>
<dbReference type="GO" id="GO:0005789">
    <property type="term" value="C:endoplasmic reticulum membrane"/>
    <property type="evidence" value="ECO:0007669"/>
    <property type="project" value="UniProtKB-SubCell"/>
</dbReference>
<keyword evidence="9 11" id="KW-0472">Membrane</keyword>
<keyword evidence="5 11" id="KW-0808">Transferase</keyword>
<keyword evidence="13" id="KW-1185">Reference proteome</keyword>
<accession>A0A5N5QV30</accession>
<dbReference type="PANTHER" id="PTHR12413">
    <property type="entry name" value="DOLICHYL GLYCOSYLTRANSFERASE"/>
    <property type="match status" value="1"/>
</dbReference>
<dbReference type="PANTHER" id="PTHR12413:SF2">
    <property type="entry name" value="DOLICHYL PYROPHOSPHATE GLC1MAN9GLCNAC2 ALPHA-1,3-GLUCOSYLTRANSFERASE-RELATED"/>
    <property type="match status" value="1"/>
</dbReference>
<reference evidence="12 13" key="1">
    <citation type="journal article" date="2019" name="Fungal Biol. Biotechnol.">
        <title>Draft genome sequence of fastidious pathogen Ceratobasidium theobromae, which causes vascular-streak dieback in Theobroma cacao.</title>
        <authorList>
            <person name="Ali S.S."/>
            <person name="Asman A."/>
            <person name="Shao J."/>
            <person name="Firmansyah A.P."/>
            <person name="Susilo A.W."/>
            <person name="Rosmana A."/>
            <person name="McMahon P."/>
            <person name="Junaid M."/>
            <person name="Guest D."/>
            <person name="Kheng T.Y."/>
            <person name="Meinhardt L.W."/>
            <person name="Bailey B.A."/>
        </authorList>
    </citation>
    <scope>NUCLEOTIDE SEQUENCE [LARGE SCALE GENOMIC DNA]</scope>
    <source>
        <strain evidence="12 13">CT2</strain>
    </source>
</reference>
<dbReference type="GO" id="GO:0006487">
    <property type="term" value="P:protein N-linked glycosylation"/>
    <property type="evidence" value="ECO:0007669"/>
    <property type="project" value="TreeGrafter"/>
</dbReference>
<gene>
    <name evidence="12" type="ORF">CTheo_1108</name>
</gene>
<sequence>MATAVATWFRNRTGMSSSELDILVASTALKLLLFPAYRSTDFEVHRNWLAITQSLPLPKWYYDTTSEWTLDYPPFFAYFEYLLSWPARLVDPKIVDLNALQYGAWSVVAYQRTTVIITELVLGAAVLRLCRPLLSQTVPLSPILAASIFLHPGLLIVDHIHFQYNGFLFGVMLWSIAMMREGRMVISGMLFAALLNFKHIYMYVAPAYFIFLLRAYCTTPARFLSLAQAVILTFSVSLLPFAPHLPQVLSRLFPFKRGLCHAYWAPNVWALWAAADRVLIFLARRNLIPASFLDIDSAGLTSSSRGLIGDTIFAVLPNIKPIHTFAVTILCQSVCPA</sequence>
<evidence type="ECO:0000313" key="13">
    <source>
        <dbReference type="Proteomes" id="UP000383932"/>
    </source>
</evidence>
<organism evidence="12 13">
    <name type="scientific">Ceratobasidium theobromae</name>
    <dbReference type="NCBI Taxonomy" id="1582974"/>
    <lineage>
        <taxon>Eukaryota</taxon>
        <taxon>Fungi</taxon>
        <taxon>Dikarya</taxon>
        <taxon>Basidiomycota</taxon>
        <taxon>Agaricomycotina</taxon>
        <taxon>Agaricomycetes</taxon>
        <taxon>Cantharellales</taxon>
        <taxon>Ceratobasidiaceae</taxon>
        <taxon>Ceratobasidium</taxon>
    </lineage>
</organism>
<comment type="caution">
    <text evidence="11">Lacks conserved residue(s) required for the propagation of feature annotation.</text>
</comment>
<evidence type="ECO:0000256" key="5">
    <source>
        <dbReference type="ARBA" id="ARBA00022679"/>
    </source>
</evidence>
<evidence type="ECO:0000256" key="9">
    <source>
        <dbReference type="ARBA" id="ARBA00023136"/>
    </source>
</evidence>
<evidence type="ECO:0000256" key="3">
    <source>
        <dbReference type="ARBA" id="ARBA00008715"/>
    </source>
</evidence>
<feature type="transmembrane region" description="Helical" evidence="11">
    <location>
        <begin position="200"/>
        <end position="216"/>
    </location>
</feature>
<dbReference type="UniPathway" id="UPA00378"/>
<protein>
    <recommendedName>
        <fullName evidence="11">Alpha-1,3-glucosyltransferase</fullName>
        <ecNumber evidence="11">2.4.1.-</ecNumber>
    </recommendedName>
</protein>
<evidence type="ECO:0000256" key="1">
    <source>
        <dbReference type="ARBA" id="ARBA00004477"/>
    </source>
</evidence>
<dbReference type="OrthoDB" id="1689333at2759"/>
<comment type="pathway">
    <text evidence="2 11">Protein modification; protein glycosylation.</text>
</comment>
<dbReference type="Pfam" id="PF03155">
    <property type="entry name" value="Alg6_Alg8"/>
    <property type="match status" value="1"/>
</dbReference>
<feature type="transmembrane region" description="Helical" evidence="11">
    <location>
        <begin position="223"/>
        <end position="242"/>
    </location>
</feature>
<evidence type="ECO:0000256" key="6">
    <source>
        <dbReference type="ARBA" id="ARBA00022692"/>
    </source>
</evidence>
<evidence type="ECO:0000256" key="2">
    <source>
        <dbReference type="ARBA" id="ARBA00004922"/>
    </source>
</evidence>
<keyword evidence="6 11" id="KW-0812">Transmembrane</keyword>
<keyword evidence="4 11" id="KW-0328">Glycosyltransferase</keyword>
<dbReference type="EMBL" id="SSOP01000009">
    <property type="protein sequence ID" value="KAB5595431.1"/>
    <property type="molecule type" value="Genomic_DNA"/>
</dbReference>
<feature type="transmembrane region" description="Helical" evidence="11">
    <location>
        <begin position="138"/>
        <end position="157"/>
    </location>
</feature>
<comment type="subcellular location">
    <subcellularLocation>
        <location evidence="1 11">Endoplasmic reticulum membrane</location>
        <topology evidence="1 11">Multi-pass membrane protein</topology>
    </subcellularLocation>
</comment>
<dbReference type="Proteomes" id="UP000383932">
    <property type="component" value="Unassembled WGS sequence"/>
</dbReference>